<dbReference type="InterPro" id="IPR019546">
    <property type="entry name" value="TAT_signal_bac_arc"/>
</dbReference>
<evidence type="ECO:0000259" key="3">
    <source>
        <dbReference type="Pfam" id="PF13458"/>
    </source>
</evidence>
<protein>
    <submittedName>
        <fullName evidence="4">ABC transporter substrate-binding protein</fullName>
    </submittedName>
</protein>
<feature type="domain" description="Leucine-binding protein" evidence="3">
    <location>
        <begin position="50"/>
        <end position="409"/>
    </location>
</feature>
<dbReference type="InterPro" id="IPR028081">
    <property type="entry name" value="Leu-bd"/>
</dbReference>
<feature type="region of interest" description="Disordered" evidence="2">
    <location>
        <begin position="1"/>
        <end position="21"/>
    </location>
</feature>
<sequence>MTTDDTPRVGREERGESTGWNRRAFLGAAGATGVAGLTGPVGSAAGQNGPIKIGAVYLLSGLGQSLGSASVAAAELTVKKINEAGGIMGRDVELIVRDHENSASTANQHFRDLVQRQGVAAMIGLTSSGVTLSTAPTVAQLGVPLTLTDIGTPFITEHDEDTYGDNAQGTPVHFRTNANTAINTWAMAKYAMENLDVTRVANLGPDYAYGQQCWEYFKAFSNAMGADYEYVASQFPEVGAGDMTPQINTVTNANPELVFTSFWGGDAVTFVQQATQQGLFEQATDVFDTLGADPTVFKALGGSMPEGVNYSSWYWHSTYDNENNQNFLNAWNEEYADTDTIGVPSFTGPSAWSALWMYKRAMENAGSTNPDDIASQLEGMQFQNDPRGPITIDADSHQAQAPTIIGTTSSDDDVPYDGVGLQPSESLSVDRGTLTDLLSQADTNLPPGV</sequence>
<dbReference type="Pfam" id="PF13458">
    <property type="entry name" value="Peripla_BP_6"/>
    <property type="match status" value="1"/>
</dbReference>
<keyword evidence="5" id="KW-1185">Reference proteome</keyword>
<dbReference type="Gene3D" id="3.40.50.2300">
    <property type="match status" value="2"/>
</dbReference>
<keyword evidence="1" id="KW-0732">Signal</keyword>
<dbReference type="EMBL" id="JBHSHT010000001">
    <property type="protein sequence ID" value="MFC4824451.1"/>
    <property type="molecule type" value="Genomic_DNA"/>
</dbReference>
<dbReference type="InterPro" id="IPR006311">
    <property type="entry name" value="TAT_signal"/>
</dbReference>
<dbReference type="InterPro" id="IPR051010">
    <property type="entry name" value="BCAA_transport"/>
</dbReference>
<dbReference type="CDD" id="cd06330">
    <property type="entry name" value="PBP1_As_SBP-like"/>
    <property type="match status" value="1"/>
</dbReference>
<evidence type="ECO:0000256" key="1">
    <source>
        <dbReference type="ARBA" id="ARBA00022729"/>
    </source>
</evidence>
<dbReference type="NCBIfam" id="TIGR01409">
    <property type="entry name" value="TAT_signal_seq"/>
    <property type="match status" value="1"/>
</dbReference>
<organism evidence="4 5">
    <name type="scientific">Halorussus aquaticus</name>
    <dbReference type="NCBI Taxonomy" id="2953748"/>
    <lineage>
        <taxon>Archaea</taxon>
        <taxon>Methanobacteriati</taxon>
        <taxon>Methanobacteriota</taxon>
        <taxon>Stenosarchaea group</taxon>
        <taxon>Halobacteria</taxon>
        <taxon>Halobacteriales</taxon>
        <taxon>Haladaptataceae</taxon>
        <taxon>Halorussus</taxon>
    </lineage>
</organism>
<evidence type="ECO:0000313" key="5">
    <source>
        <dbReference type="Proteomes" id="UP001595945"/>
    </source>
</evidence>
<dbReference type="Proteomes" id="UP001595945">
    <property type="component" value="Unassembled WGS sequence"/>
</dbReference>
<name>A0ABD5Q2L2_9EURY</name>
<proteinExistence type="predicted"/>
<dbReference type="SUPFAM" id="SSF53822">
    <property type="entry name" value="Periplasmic binding protein-like I"/>
    <property type="match status" value="1"/>
</dbReference>
<dbReference type="InterPro" id="IPR028082">
    <property type="entry name" value="Peripla_BP_I"/>
</dbReference>
<dbReference type="AlphaFoldDB" id="A0ABD5Q2L2"/>
<reference evidence="4 5" key="1">
    <citation type="journal article" date="2019" name="Int. J. Syst. Evol. Microbiol.">
        <title>The Global Catalogue of Microorganisms (GCM) 10K type strain sequencing project: providing services to taxonomists for standard genome sequencing and annotation.</title>
        <authorList>
            <consortium name="The Broad Institute Genomics Platform"/>
            <consortium name="The Broad Institute Genome Sequencing Center for Infectious Disease"/>
            <person name="Wu L."/>
            <person name="Ma J."/>
        </authorList>
    </citation>
    <scope>NUCLEOTIDE SEQUENCE [LARGE SCALE GENOMIC DNA]</scope>
    <source>
        <strain evidence="4 5">XZYJ18</strain>
    </source>
</reference>
<dbReference type="PROSITE" id="PS51318">
    <property type="entry name" value="TAT"/>
    <property type="match status" value="1"/>
</dbReference>
<feature type="region of interest" description="Disordered" evidence="2">
    <location>
        <begin position="404"/>
        <end position="430"/>
    </location>
</feature>
<evidence type="ECO:0000313" key="4">
    <source>
        <dbReference type="EMBL" id="MFC4824451.1"/>
    </source>
</evidence>
<feature type="compositionally biased region" description="Basic and acidic residues" evidence="2">
    <location>
        <begin position="1"/>
        <end position="16"/>
    </location>
</feature>
<dbReference type="PANTHER" id="PTHR30483:SF37">
    <property type="entry name" value="ABC TRANSPORTER SUBSTRATE-BINDING PROTEIN"/>
    <property type="match status" value="1"/>
</dbReference>
<dbReference type="PANTHER" id="PTHR30483">
    <property type="entry name" value="LEUCINE-SPECIFIC-BINDING PROTEIN"/>
    <property type="match status" value="1"/>
</dbReference>
<comment type="caution">
    <text evidence="4">The sequence shown here is derived from an EMBL/GenBank/DDBJ whole genome shotgun (WGS) entry which is preliminary data.</text>
</comment>
<dbReference type="GeneID" id="73044864"/>
<dbReference type="RefSeq" id="WP_254269809.1">
    <property type="nucleotide sequence ID" value="NZ_CP100400.1"/>
</dbReference>
<evidence type="ECO:0000256" key="2">
    <source>
        <dbReference type="SAM" id="MobiDB-lite"/>
    </source>
</evidence>
<accession>A0ABD5Q2L2</accession>
<gene>
    <name evidence="4" type="ORF">ACFO9K_09255</name>
</gene>